<organism evidence="5">
    <name type="scientific">Angiostrongylus costaricensis</name>
    <name type="common">Nematode worm</name>
    <dbReference type="NCBI Taxonomy" id="334426"/>
    <lineage>
        <taxon>Eukaryota</taxon>
        <taxon>Metazoa</taxon>
        <taxon>Ecdysozoa</taxon>
        <taxon>Nematoda</taxon>
        <taxon>Chromadorea</taxon>
        <taxon>Rhabditida</taxon>
        <taxon>Rhabditina</taxon>
        <taxon>Rhabditomorpha</taxon>
        <taxon>Strongyloidea</taxon>
        <taxon>Metastrongylidae</taxon>
        <taxon>Angiostrongylus</taxon>
    </lineage>
</organism>
<feature type="signal peptide" evidence="2">
    <location>
        <begin position="1"/>
        <end position="17"/>
    </location>
</feature>
<dbReference type="EMBL" id="UYYA01004150">
    <property type="protein sequence ID" value="VDM59975.1"/>
    <property type="molecule type" value="Genomic_DNA"/>
</dbReference>
<dbReference type="Proteomes" id="UP000267027">
    <property type="component" value="Unassembled WGS sequence"/>
</dbReference>
<name>A0A0R3PS31_ANGCS</name>
<evidence type="ECO:0000256" key="1">
    <source>
        <dbReference type="SAM" id="MobiDB-lite"/>
    </source>
</evidence>
<dbReference type="WBParaSite" id="ACOC_0000838901-mRNA-1">
    <property type="protein sequence ID" value="ACOC_0000838901-mRNA-1"/>
    <property type="gene ID" value="ACOC_0000838901"/>
</dbReference>
<sequence>MLVVVVVVVELLPMTRKYRLNCAADVGGDLDGTTTTTTTALPPPPPPSSSSPLNKKNINGCRHQKGNGSGEFSDREH</sequence>
<evidence type="ECO:0000313" key="4">
    <source>
        <dbReference type="Proteomes" id="UP000267027"/>
    </source>
</evidence>
<proteinExistence type="predicted"/>
<gene>
    <name evidence="3" type="ORF">ACOC_LOCUS8390</name>
</gene>
<feature type="region of interest" description="Disordered" evidence="1">
    <location>
        <begin position="25"/>
        <end position="77"/>
    </location>
</feature>
<evidence type="ECO:0000313" key="5">
    <source>
        <dbReference type="WBParaSite" id="ACOC_0000838901-mRNA-1"/>
    </source>
</evidence>
<accession>A0A0R3PS31</accession>
<dbReference type="AlphaFoldDB" id="A0A0R3PS31"/>
<evidence type="ECO:0000256" key="2">
    <source>
        <dbReference type="SAM" id="SignalP"/>
    </source>
</evidence>
<protein>
    <submittedName>
        <fullName evidence="5">Secreted protein</fullName>
    </submittedName>
</protein>
<evidence type="ECO:0000313" key="3">
    <source>
        <dbReference type="EMBL" id="VDM59975.1"/>
    </source>
</evidence>
<reference evidence="5" key="1">
    <citation type="submission" date="2017-02" db="UniProtKB">
        <authorList>
            <consortium name="WormBaseParasite"/>
        </authorList>
    </citation>
    <scope>IDENTIFICATION</scope>
</reference>
<keyword evidence="2" id="KW-0732">Signal</keyword>
<feature type="chain" id="PRO_5043130293" evidence="2">
    <location>
        <begin position="18"/>
        <end position="77"/>
    </location>
</feature>
<reference evidence="3 4" key="2">
    <citation type="submission" date="2018-11" db="EMBL/GenBank/DDBJ databases">
        <authorList>
            <consortium name="Pathogen Informatics"/>
        </authorList>
    </citation>
    <scope>NUCLEOTIDE SEQUENCE [LARGE SCALE GENOMIC DNA]</scope>
    <source>
        <strain evidence="3 4">Costa Rica</strain>
    </source>
</reference>
<keyword evidence="4" id="KW-1185">Reference proteome</keyword>